<organism evidence="7 8">
    <name type="scientific">Murinocardiopsis flavida</name>
    <dbReference type="NCBI Taxonomy" id="645275"/>
    <lineage>
        <taxon>Bacteria</taxon>
        <taxon>Bacillati</taxon>
        <taxon>Actinomycetota</taxon>
        <taxon>Actinomycetes</taxon>
        <taxon>Streptosporangiales</taxon>
        <taxon>Nocardiopsidaceae</taxon>
        <taxon>Murinocardiopsis</taxon>
    </lineage>
</organism>
<dbReference type="AlphaFoldDB" id="A0A2P8D917"/>
<dbReference type="PANTHER" id="PTHR30204:SF69">
    <property type="entry name" value="MERR-FAMILY TRANSCRIPTIONAL REGULATOR"/>
    <property type="match status" value="1"/>
</dbReference>
<evidence type="ECO:0000256" key="2">
    <source>
        <dbReference type="ARBA" id="ARBA00023015"/>
    </source>
</evidence>
<dbReference type="SMART" id="SM00422">
    <property type="entry name" value="HTH_MERR"/>
    <property type="match status" value="2"/>
</dbReference>
<dbReference type="EMBL" id="PYGA01000016">
    <property type="protein sequence ID" value="PSK93720.1"/>
    <property type="molecule type" value="Genomic_DNA"/>
</dbReference>
<dbReference type="Pfam" id="PF00376">
    <property type="entry name" value="MerR"/>
    <property type="match status" value="1"/>
</dbReference>
<keyword evidence="2" id="KW-0805">Transcription regulation</keyword>
<evidence type="ECO:0000259" key="6">
    <source>
        <dbReference type="PROSITE" id="PS50937"/>
    </source>
</evidence>
<dbReference type="GO" id="GO:0003700">
    <property type="term" value="F:DNA-binding transcription factor activity"/>
    <property type="evidence" value="ECO:0007669"/>
    <property type="project" value="InterPro"/>
</dbReference>
<feature type="domain" description="HTH merR-type" evidence="6">
    <location>
        <begin position="129"/>
        <end position="198"/>
    </location>
</feature>
<protein>
    <submittedName>
        <fullName evidence="7">DNA-binding transcriptional MerR regulator</fullName>
    </submittedName>
</protein>
<evidence type="ECO:0000256" key="1">
    <source>
        <dbReference type="ARBA" id="ARBA00022491"/>
    </source>
</evidence>
<evidence type="ECO:0000256" key="4">
    <source>
        <dbReference type="ARBA" id="ARBA00023163"/>
    </source>
</evidence>
<dbReference type="Pfam" id="PF13411">
    <property type="entry name" value="MerR_1"/>
    <property type="match status" value="1"/>
</dbReference>
<dbReference type="SUPFAM" id="SSF46955">
    <property type="entry name" value="Putative DNA-binding domain"/>
    <property type="match status" value="2"/>
</dbReference>
<reference evidence="7 8" key="1">
    <citation type="submission" date="2018-03" db="EMBL/GenBank/DDBJ databases">
        <title>Genomic Encyclopedia of Archaeal and Bacterial Type Strains, Phase II (KMG-II): from individual species to whole genera.</title>
        <authorList>
            <person name="Goeker M."/>
        </authorList>
    </citation>
    <scope>NUCLEOTIDE SEQUENCE [LARGE SCALE GENOMIC DNA]</scope>
    <source>
        <strain evidence="7 8">DSM 45312</strain>
    </source>
</reference>
<evidence type="ECO:0000256" key="3">
    <source>
        <dbReference type="ARBA" id="ARBA00023125"/>
    </source>
</evidence>
<keyword evidence="3 7" id="KW-0238">DNA-binding</keyword>
<dbReference type="Proteomes" id="UP000240542">
    <property type="component" value="Unassembled WGS sequence"/>
</dbReference>
<keyword evidence="4" id="KW-0804">Transcription</keyword>
<dbReference type="OrthoDB" id="3826383at2"/>
<keyword evidence="1" id="KW-0678">Repressor</keyword>
<dbReference type="PANTHER" id="PTHR30204">
    <property type="entry name" value="REDOX-CYCLING DRUG-SENSING TRANSCRIPTIONAL ACTIVATOR SOXR"/>
    <property type="match status" value="1"/>
</dbReference>
<name>A0A2P8D917_9ACTN</name>
<feature type="region of interest" description="Disordered" evidence="5">
    <location>
        <begin position="237"/>
        <end position="256"/>
    </location>
</feature>
<comment type="caution">
    <text evidence="7">The sequence shown here is derived from an EMBL/GenBank/DDBJ whole genome shotgun (WGS) entry which is preliminary data.</text>
</comment>
<dbReference type="InterPro" id="IPR000551">
    <property type="entry name" value="MerR-type_HTH_dom"/>
</dbReference>
<evidence type="ECO:0000256" key="5">
    <source>
        <dbReference type="SAM" id="MobiDB-lite"/>
    </source>
</evidence>
<gene>
    <name evidence="7" type="ORF">CLV63_116127</name>
</gene>
<sequence>MDGTAVGVPLRTVEIARESGYSPQQVRKLERMGVIPPAARSRNGYRAYARVHVHALRAYRGLAAAMGPVAAGALLAELRTGTVTEAAAAVSAAHVRLAREREEALRAQRALRAIQDEADTPGFEHADDAMTITELAEALQVRASTLRFWEQEGLVAPERVTSLRARRYGIEAVNAARVTAALRGAGYGIPAVREVMGALDGIDGQGEAGRILVRRLDGIAERTVALLRAGTDLAAVVAAERDPEPDPDPDPGGGRG</sequence>
<keyword evidence="8" id="KW-1185">Reference proteome</keyword>
<dbReference type="GO" id="GO:0003677">
    <property type="term" value="F:DNA binding"/>
    <property type="evidence" value="ECO:0007669"/>
    <property type="project" value="UniProtKB-KW"/>
</dbReference>
<dbReference type="InterPro" id="IPR009061">
    <property type="entry name" value="DNA-bd_dom_put_sf"/>
</dbReference>
<dbReference type="InterPro" id="IPR047057">
    <property type="entry name" value="MerR_fam"/>
</dbReference>
<dbReference type="Gene3D" id="1.10.1660.10">
    <property type="match status" value="2"/>
</dbReference>
<evidence type="ECO:0000313" key="7">
    <source>
        <dbReference type="EMBL" id="PSK93720.1"/>
    </source>
</evidence>
<dbReference type="PROSITE" id="PS50937">
    <property type="entry name" value="HTH_MERR_2"/>
    <property type="match status" value="1"/>
</dbReference>
<dbReference type="RefSeq" id="WP_106584982.1">
    <property type="nucleotide sequence ID" value="NZ_PYGA01000016.1"/>
</dbReference>
<evidence type="ECO:0000313" key="8">
    <source>
        <dbReference type="Proteomes" id="UP000240542"/>
    </source>
</evidence>
<accession>A0A2P8D917</accession>
<proteinExistence type="predicted"/>